<comment type="similarity">
    <text evidence="2 13">Belongs to the peptidase M36 family.</text>
</comment>
<dbReference type="Pfam" id="PF07504">
    <property type="entry name" value="FTP"/>
    <property type="match status" value="1"/>
</dbReference>
<dbReference type="InterPro" id="IPR027268">
    <property type="entry name" value="Peptidase_M4/M1_CTD_sf"/>
</dbReference>
<evidence type="ECO:0000256" key="11">
    <source>
        <dbReference type="PIRSR" id="PIRSR601842-1"/>
    </source>
</evidence>
<evidence type="ECO:0000256" key="10">
    <source>
        <dbReference type="ARBA" id="ARBA00023145"/>
    </source>
</evidence>
<dbReference type="PRINTS" id="PR00999">
    <property type="entry name" value="FUNGALYSIN"/>
</dbReference>
<dbReference type="EMBL" id="JAIZPD010000002">
    <property type="protein sequence ID" value="KAH0966774.1"/>
    <property type="molecule type" value="Genomic_DNA"/>
</dbReference>
<evidence type="ECO:0000256" key="3">
    <source>
        <dbReference type="ARBA" id="ARBA00022525"/>
    </source>
</evidence>
<feature type="binding site" evidence="12">
    <location>
        <position position="390"/>
    </location>
    <ligand>
        <name>Zn(2+)</name>
        <dbReference type="ChEBI" id="CHEBI:29105"/>
        <note>catalytic</note>
    </ligand>
</feature>
<dbReference type="GO" id="GO:0006508">
    <property type="term" value="P:proteolysis"/>
    <property type="evidence" value="ECO:0007669"/>
    <property type="project" value="UniProtKB-KW"/>
</dbReference>
<sequence>MKSLFLFTVAGLIASGQARHVEQQPNGTFSPTRGVDLSKFKMPQLSIYTNATTTRGSETIRHIEKRGDQRDYVATARSLVETTVPSVKFRLVEDHYMDSNGIGHVNFKQTIHGLDVDNADFNINIDRDGNILCYSNSFYTGEVPKDYQLSKNAITHPVDALEGASKILGLGILVHSPEAQATQGSEHVIFKGTSGSLSEPEADLAENWLLIYIDANNPQQIYGVVDYVSDLASFEVYPWGIKDPANGRREVLTDPWDNTVSPFTWIADGYQWLPDRHDRNFHYPFSANMEDFRRNRDAAIAQAFYTANKYHDLLYVLGFNEKAGNFQRNNSDKGGRGNDPIEIIVQNTDLRSNSYFATRPDGQKSLMVLGMYSYAYPPRDGAFSAAIIIHEYTHGLSHRLTGGSSNAGCLSTFQAAGMGEGWSDFMALAVLAKGSHDYSTTEAFCAWVGNNPISGLRDYPYSTDFRINPLTYASIITSQHPHQVGNMWGNVLYEMMLRLIGRYGITNKHVPDLDSNGVPTDGRYLAMKLVMTAMALQGCNPLMLSARDAIIDADKALTGGRNKCDLWISFARRGLGVGAQFHRVRDPRTNRIMDNATENFNIPLDACGPL</sequence>
<dbReference type="InterPro" id="IPR050371">
    <property type="entry name" value="Fungal_virulence_M36"/>
</dbReference>
<keyword evidence="3 13" id="KW-0964">Secreted</keyword>
<dbReference type="GO" id="GO:0004222">
    <property type="term" value="F:metalloendopeptidase activity"/>
    <property type="evidence" value="ECO:0007669"/>
    <property type="project" value="InterPro"/>
</dbReference>
<evidence type="ECO:0000256" key="6">
    <source>
        <dbReference type="ARBA" id="ARBA00022729"/>
    </source>
</evidence>
<feature type="domain" description="FTP" evidence="14">
    <location>
        <begin position="88"/>
        <end position="138"/>
    </location>
</feature>
<keyword evidence="5 12" id="KW-0479">Metal-binding</keyword>
<comment type="cofactor">
    <cofactor evidence="12">
        <name>Zn(2+)</name>
        <dbReference type="ChEBI" id="CHEBI:29105"/>
    </cofactor>
    <text evidence="12">Binds 1 zinc ion per subunit.</text>
</comment>
<dbReference type="Proteomes" id="UP000824596">
    <property type="component" value="Unassembled WGS sequence"/>
</dbReference>
<name>A0A9P8N4Q4_9HYPO</name>
<feature type="active site" evidence="11">
    <location>
        <position position="391"/>
    </location>
</feature>
<reference evidence="15" key="1">
    <citation type="submission" date="2021-09" db="EMBL/GenBank/DDBJ databases">
        <title>A high-quality genome of the endoparasitic fungus Hirsutella rhossiliensis with a comparison of Hirsutella genomes reveals transposable elements contributing to genome size variation.</title>
        <authorList>
            <person name="Lin R."/>
            <person name="Jiao Y."/>
            <person name="Sun X."/>
            <person name="Ling J."/>
            <person name="Xie B."/>
            <person name="Cheng X."/>
        </authorList>
    </citation>
    <scope>NUCLEOTIDE SEQUENCE</scope>
    <source>
        <strain evidence="15">HR02</strain>
    </source>
</reference>
<dbReference type="OrthoDB" id="3227768at2759"/>
<evidence type="ECO:0000313" key="16">
    <source>
        <dbReference type="Proteomes" id="UP000824596"/>
    </source>
</evidence>
<dbReference type="InterPro" id="IPR001842">
    <property type="entry name" value="Peptidase_M36"/>
</dbReference>
<evidence type="ECO:0000256" key="8">
    <source>
        <dbReference type="ARBA" id="ARBA00022833"/>
    </source>
</evidence>
<keyword evidence="6 13" id="KW-0732">Signal</keyword>
<evidence type="ECO:0000256" key="2">
    <source>
        <dbReference type="ARBA" id="ARBA00006006"/>
    </source>
</evidence>
<dbReference type="Pfam" id="PF02128">
    <property type="entry name" value="Peptidase_M36"/>
    <property type="match status" value="1"/>
</dbReference>
<dbReference type="RefSeq" id="XP_044724287.1">
    <property type="nucleotide sequence ID" value="XM_044860654.1"/>
</dbReference>
<evidence type="ECO:0000259" key="14">
    <source>
        <dbReference type="Pfam" id="PF07504"/>
    </source>
</evidence>
<evidence type="ECO:0000313" key="15">
    <source>
        <dbReference type="EMBL" id="KAH0966774.1"/>
    </source>
</evidence>
<keyword evidence="8 12" id="KW-0862">Zinc</keyword>
<evidence type="ECO:0000256" key="13">
    <source>
        <dbReference type="RuleBase" id="RU364017"/>
    </source>
</evidence>
<dbReference type="EC" id="3.4.24.-" evidence="13"/>
<keyword evidence="9 13" id="KW-0482">Metalloprotease</keyword>
<feature type="binding site" evidence="12">
    <location>
        <position position="420"/>
    </location>
    <ligand>
        <name>Zn(2+)</name>
        <dbReference type="ChEBI" id="CHEBI:29105"/>
        <note>catalytic</note>
    </ligand>
</feature>
<dbReference type="GeneID" id="68351312"/>
<evidence type="ECO:0000256" key="7">
    <source>
        <dbReference type="ARBA" id="ARBA00022801"/>
    </source>
</evidence>
<gene>
    <name evidence="15" type="ORF">HRG_02183</name>
</gene>
<dbReference type="Gene3D" id="1.10.390.10">
    <property type="entry name" value="Neutral Protease Domain 2"/>
    <property type="match status" value="1"/>
</dbReference>
<dbReference type="Gene3D" id="3.10.170.10">
    <property type="match status" value="1"/>
</dbReference>
<keyword evidence="16" id="KW-1185">Reference proteome</keyword>
<keyword evidence="7 13" id="KW-0378">Hydrolase</keyword>
<evidence type="ECO:0000256" key="4">
    <source>
        <dbReference type="ARBA" id="ARBA00022670"/>
    </source>
</evidence>
<feature type="binding site" evidence="12">
    <location>
        <position position="394"/>
    </location>
    <ligand>
        <name>Zn(2+)</name>
        <dbReference type="ChEBI" id="CHEBI:29105"/>
        <note>catalytic</note>
    </ligand>
</feature>
<dbReference type="SUPFAM" id="SSF55486">
    <property type="entry name" value="Metalloproteases ('zincins'), catalytic domain"/>
    <property type="match status" value="1"/>
</dbReference>
<accession>A0A9P8N4Q4</accession>
<feature type="chain" id="PRO_5040543945" description="Extracellular metalloproteinase" evidence="13">
    <location>
        <begin position="19"/>
        <end position="610"/>
    </location>
</feature>
<proteinExistence type="inferred from homology"/>
<evidence type="ECO:0000256" key="1">
    <source>
        <dbReference type="ARBA" id="ARBA00004613"/>
    </source>
</evidence>
<evidence type="ECO:0000256" key="9">
    <source>
        <dbReference type="ARBA" id="ARBA00023049"/>
    </source>
</evidence>
<evidence type="ECO:0000256" key="12">
    <source>
        <dbReference type="PIRSR" id="PIRSR601842-2"/>
    </source>
</evidence>
<dbReference type="AlphaFoldDB" id="A0A9P8N4Q4"/>
<comment type="caution">
    <text evidence="15">The sequence shown here is derived from an EMBL/GenBank/DDBJ whole genome shotgun (WGS) entry which is preliminary data.</text>
</comment>
<protein>
    <recommendedName>
        <fullName evidence="13">Extracellular metalloproteinase</fullName>
        <ecNumber evidence="13">3.4.24.-</ecNumber>
    </recommendedName>
    <alternativeName>
        <fullName evidence="13">Fungalysin</fullName>
    </alternativeName>
</protein>
<dbReference type="GO" id="GO:0008270">
    <property type="term" value="F:zinc ion binding"/>
    <property type="evidence" value="ECO:0007669"/>
    <property type="project" value="InterPro"/>
</dbReference>
<organism evidence="15 16">
    <name type="scientific">Hirsutella rhossiliensis</name>
    <dbReference type="NCBI Taxonomy" id="111463"/>
    <lineage>
        <taxon>Eukaryota</taxon>
        <taxon>Fungi</taxon>
        <taxon>Dikarya</taxon>
        <taxon>Ascomycota</taxon>
        <taxon>Pezizomycotina</taxon>
        <taxon>Sordariomycetes</taxon>
        <taxon>Hypocreomycetidae</taxon>
        <taxon>Hypocreales</taxon>
        <taxon>Ophiocordycipitaceae</taxon>
        <taxon>Hirsutella</taxon>
    </lineage>
</organism>
<dbReference type="CDD" id="cd09596">
    <property type="entry name" value="M36"/>
    <property type="match status" value="1"/>
</dbReference>
<feature type="signal peptide" evidence="13">
    <location>
        <begin position="1"/>
        <end position="18"/>
    </location>
</feature>
<dbReference type="GO" id="GO:0005576">
    <property type="term" value="C:extracellular region"/>
    <property type="evidence" value="ECO:0007669"/>
    <property type="project" value="UniProtKB-SubCell"/>
</dbReference>
<dbReference type="InterPro" id="IPR011096">
    <property type="entry name" value="FTP_domain"/>
</dbReference>
<dbReference type="PANTHER" id="PTHR33478">
    <property type="entry name" value="EXTRACELLULAR METALLOPROTEINASE MEP"/>
    <property type="match status" value="1"/>
</dbReference>
<evidence type="ECO:0000256" key="5">
    <source>
        <dbReference type="ARBA" id="ARBA00022723"/>
    </source>
</evidence>
<keyword evidence="4 13" id="KW-0645">Protease</keyword>
<dbReference type="PANTHER" id="PTHR33478:SF1">
    <property type="entry name" value="EXTRACELLULAR METALLOPROTEINASE MEP"/>
    <property type="match status" value="1"/>
</dbReference>
<comment type="subcellular location">
    <subcellularLocation>
        <location evidence="1 13">Secreted</location>
    </subcellularLocation>
</comment>
<keyword evidence="10 13" id="KW-0865">Zymogen</keyword>